<keyword evidence="3" id="KW-1185">Reference proteome</keyword>
<evidence type="ECO:0000313" key="3">
    <source>
        <dbReference type="Proteomes" id="UP001233999"/>
    </source>
</evidence>
<feature type="region of interest" description="Disordered" evidence="1">
    <location>
        <begin position="1"/>
        <end position="41"/>
    </location>
</feature>
<dbReference type="EMBL" id="JASPKZ010008005">
    <property type="protein sequence ID" value="KAJ9581150.1"/>
    <property type="molecule type" value="Genomic_DNA"/>
</dbReference>
<gene>
    <name evidence="2" type="ORF">L9F63_023670</name>
</gene>
<organism evidence="2 3">
    <name type="scientific">Diploptera punctata</name>
    <name type="common">Pacific beetle cockroach</name>
    <dbReference type="NCBI Taxonomy" id="6984"/>
    <lineage>
        <taxon>Eukaryota</taxon>
        <taxon>Metazoa</taxon>
        <taxon>Ecdysozoa</taxon>
        <taxon>Arthropoda</taxon>
        <taxon>Hexapoda</taxon>
        <taxon>Insecta</taxon>
        <taxon>Pterygota</taxon>
        <taxon>Neoptera</taxon>
        <taxon>Polyneoptera</taxon>
        <taxon>Dictyoptera</taxon>
        <taxon>Blattodea</taxon>
        <taxon>Blaberoidea</taxon>
        <taxon>Blaberidae</taxon>
        <taxon>Diplopterinae</taxon>
        <taxon>Diploptera</taxon>
    </lineage>
</organism>
<dbReference type="Proteomes" id="UP001233999">
    <property type="component" value="Unassembled WGS sequence"/>
</dbReference>
<proteinExistence type="predicted"/>
<name>A0AAD7ZI66_DIPPU</name>
<comment type="caution">
    <text evidence="2">The sequence shown here is derived from an EMBL/GenBank/DDBJ whole genome shotgun (WGS) entry which is preliminary data.</text>
</comment>
<evidence type="ECO:0000256" key="1">
    <source>
        <dbReference type="SAM" id="MobiDB-lite"/>
    </source>
</evidence>
<sequence length="60" mass="6581">MRMEEEENTTRKLTLLRPDGGRRRGRPKPPKARVPGMQKEGVGQGCVEGVLTAAKAHKGL</sequence>
<reference evidence="2" key="2">
    <citation type="submission" date="2023-05" db="EMBL/GenBank/DDBJ databases">
        <authorList>
            <person name="Fouks B."/>
        </authorList>
    </citation>
    <scope>NUCLEOTIDE SEQUENCE</scope>
    <source>
        <strain evidence="2">Stay&amp;Tobe</strain>
        <tissue evidence="2">Testes</tissue>
    </source>
</reference>
<reference evidence="2" key="1">
    <citation type="journal article" date="2023" name="IScience">
        <title>Live-bearing cockroach genome reveals convergent evolutionary mechanisms linked to viviparity in insects and beyond.</title>
        <authorList>
            <person name="Fouks B."/>
            <person name="Harrison M.C."/>
            <person name="Mikhailova A.A."/>
            <person name="Marchal E."/>
            <person name="English S."/>
            <person name="Carruthers M."/>
            <person name="Jennings E.C."/>
            <person name="Chiamaka E.L."/>
            <person name="Frigard R.A."/>
            <person name="Pippel M."/>
            <person name="Attardo G.M."/>
            <person name="Benoit J.B."/>
            <person name="Bornberg-Bauer E."/>
            <person name="Tobe S.S."/>
        </authorList>
    </citation>
    <scope>NUCLEOTIDE SEQUENCE</scope>
    <source>
        <strain evidence="2">Stay&amp;Tobe</strain>
    </source>
</reference>
<evidence type="ECO:0000313" key="2">
    <source>
        <dbReference type="EMBL" id="KAJ9581150.1"/>
    </source>
</evidence>
<protein>
    <submittedName>
        <fullName evidence="2">Uncharacterized protein</fullName>
    </submittedName>
</protein>
<accession>A0AAD7ZI66</accession>
<dbReference type="AlphaFoldDB" id="A0AAD7ZI66"/>